<keyword evidence="1" id="KW-0472">Membrane</keyword>
<name>A0A9Q1H510_HOLLE</name>
<reference evidence="2" key="1">
    <citation type="submission" date="2021-10" db="EMBL/GenBank/DDBJ databases">
        <title>Tropical sea cucumber genome reveals ecological adaptation and Cuvierian tubules defense mechanism.</title>
        <authorList>
            <person name="Chen T."/>
        </authorList>
    </citation>
    <scope>NUCLEOTIDE SEQUENCE</scope>
    <source>
        <strain evidence="2">Nanhai2018</strain>
        <tissue evidence="2">Muscle</tissue>
    </source>
</reference>
<feature type="transmembrane region" description="Helical" evidence="1">
    <location>
        <begin position="12"/>
        <end position="31"/>
    </location>
</feature>
<proteinExistence type="predicted"/>
<sequence>MTNPLRLTVTMKLIMGAGRLSFAVSMVPLILTDSGVTTRTVLDFFQQSFGLVMINYPT</sequence>
<comment type="caution">
    <text evidence="2">The sequence shown here is derived from an EMBL/GenBank/DDBJ whole genome shotgun (WGS) entry which is preliminary data.</text>
</comment>
<dbReference type="Proteomes" id="UP001152320">
    <property type="component" value="Chromosome 11"/>
</dbReference>
<accession>A0A9Q1H510</accession>
<keyword evidence="1" id="KW-0812">Transmembrane</keyword>
<gene>
    <name evidence="2" type="ORF">HOLleu_23787</name>
</gene>
<keyword evidence="1" id="KW-1133">Transmembrane helix</keyword>
<keyword evidence="3" id="KW-1185">Reference proteome</keyword>
<protein>
    <submittedName>
        <fullName evidence="2">Uncharacterized protein</fullName>
    </submittedName>
</protein>
<organism evidence="2 3">
    <name type="scientific">Holothuria leucospilota</name>
    <name type="common">Black long sea cucumber</name>
    <name type="synonym">Mertensiothuria leucospilota</name>
    <dbReference type="NCBI Taxonomy" id="206669"/>
    <lineage>
        <taxon>Eukaryota</taxon>
        <taxon>Metazoa</taxon>
        <taxon>Echinodermata</taxon>
        <taxon>Eleutherozoa</taxon>
        <taxon>Echinozoa</taxon>
        <taxon>Holothuroidea</taxon>
        <taxon>Aspidochirotacea</taxon>
        <taxon>Aspidochirotida</taxon>
        <taxon>Holothuriidae</taxon>
        <taxon>Holothuria</taxon>
    </lineage>
</organism>
<evidence type="ECO:0000256" key="1">
    <source>
        <dbReference type="SAM" id="Phobius"/>
    </source>
</evidence>
<evidence type="ECO:0000313" key="2">
    <source>
        <dbReference type="EMBL" id="KAJ8033524.1"/>
    </source>
</evidence>
<dbReference type="AlphaFoldDB" id="A0A9Q1H510"/>
<evidence type="ECO:0000313" key="3">
    <source>
        <dbReference type="Proteomes" id="UP001152320"/>
    </source>
</evidence>
<dbReference type="EMBL" id="JAIZAY010000011">
    <property type="protein sequence ID" value="KAJ8033524.1"/>
    <property type="molecule type" value="Genomic_DNA"/>
</dbReference>